<evidence type="ECO:0000313" key="2">
    <source>
        <dbReference type="Proteomes" id="UP000789702"/>
    </source>
</evidence>
<protein>
    <submittedName>
        <fullName evidence="1">11682_t:CDS:1</fullName>
    </submittedName>
</protein>
<sequence>YDDLNDFSKCIWCNEECCSQRILAYYDKNSGPFEYLIQQQDKKVQNKTGKNQYKDNILKAADECIEDILVNNLSKEEATIKFVKNNPQ</sequence>
<proteinExistence type="predicted"/>
<comment type="caution">
    <text evidence="1">The sequence shown here is derived from an EMBL/GenBank/DDBJ whole genome shotgun (WGS) entry which is preliminary data.</text>
</comment>
<accession>A0ACA9LUL1</accession>
<evidence type="ECO:0000313" key="1">
    <source>
        <dbReference type="EMBL" id="CAG8551529.1"/>
    </source>
</evidence>
<name>A0ACA9LUL1_9GLOM</name>
<gene>
    <name evidence="1" type="ORF">DHETER_LOCUS5248</name>
</gene>
<organism evidence="1 2">
    <name type="scientific">Dentiscutata heterogama</name>
    <dbReference type="NCBI Taxonomy" id="1316150"/>
    <lineage>
        <taxon>Eukaryota</taxon>
        <taxon>Fungi</taxon>
        <taxon>Fungi incertae sedis</taxon>
        <taxon>Mucoromycota</taxon>
        <taxon>Glomeromycotina</taxon>
        <taxon>Glomeromycetes</taxon>
        <taxon>Diversisporales</taxon>
        <taxon>Gigasporaceae</taxon>
        <taxon>Dentiscutata</taxon>
    </lineage>
</organism>
<reference evidence="1" key="1">
    <citation type="submission" date="2021-06" db="EMBL/GenBank/DDBJ databases">
        <authorList>
            <person name="Kallberg Y."/>
            <person name="Tangrot J."/>
            <person name="Rosling A."/>
        </authorList>
    </citation>
    <scope>NUCLEOTIDE SEQUENCE</scope>
    <source>
        <strain evidence="1">IL203A</strain>
    </source>
</reference>
<keyword evidence="2" id="KW-1185">Reference proteome</keyword>
<feature type="non-terminal residue" evidence="1">
    <location>
        <position position="1"/>
    </location>
</feature>
<dbReference type="EMBL" id="CAJVPU010005706">
    <property type="protein sequence ID" value="CAG8551529.1"/>
    <property type="molecule type" value="Genomic_DNA"/>
</dbReference>
<dbReference type="Proteomes" id="UP000789702">
    <property type="component" value="Unassembled WGS sequence"/>
</dbReference>